<dbReference type="InterPro" id="IPR020296">
    <property type="entry name" value="Spore_Cse60"/>
</dbReference>
<dbReference type="Pfam" id="PF10957">
    <property type="entry name" value="Spore_Cse60"/>
    <property type="match status" value="1"/>
</dbReference>
<evidence type="ECO:0000313" key="2">
    <source>
        <dbReference type="Proteomes" id="UP000006997"/>
    </source>
</evidence>
<evidence type="ECO:0000313" key="1">
    <source>
        <dbReference type="EMBL" id="EJQ90048.1"/>
    </source>
</evidence>
<name>J8B809_BACCE</name>
<dbReference type="Proteomes" id="UP000006997">
    <property type="component" value="Unassembled WGS sequence"/>
</dbReference>
<organism evidence="1 2">
    <name type="scientific">Bacillus cereus MC67</name>
    <dbReference type="NCBI Taxonomy" id="1053219"/>
    <lineage>
        <taxon>Bacteria</taxon>
        <taxon>Bacillati</taxon>
        <taxon>Bacillota</taxon>
        <taxon>Bacilli</taxon>
        <taxon>Bacillales</taxon>
        <taxon>Bacillaceae</taxon>
        <taxon>Bacillus</taxon>
        <taxon>Bacillus cereus group</taxon>
    </lineage>
</organism>
<reference evidence="1 2" key="1">
    <citation type="submission" date="2012-04" db="EMBL/GenBank/DDBJ databases">
        <title>The Genome Sequence of Bacillus cereus MC67.</title>
        <authorList>
            <consortium name="The Broad Institute Genome Sequencing Platform"/>
            <consortium name="The Broad Institute Genome Sequencing Center for Infectious Disease"/>
            <person name="Feldgarden M."/>
            <person name="Van der Auwera G.A."/>
            <person name="Mahillon J."/>
            <person name="Duprez V."/>
            <person name="Timmery S."/>
            <person name="Mattelet C."/>
            <person name="Dierick K."/>
            <person name="Sun M."/>
            <person name="Yu Z."/>
            <person name="Zhu L."/>
            <person name="Hu X."/>
            <person name="Shank E.B."/>
            <person name="Swiecicka I."/>
            <person name="Hansen B.M."/>
            <person name="Andrup L."/>
            <person name="Young S.K."/>
            <person name="Zeng Q."/>
            <person name="Gargeya S."/>
            <person name="Fitzgerald M."/>
            <person name="Haas B."/>
            <person name="Abouelleil A."/>
            <person name="Alvarado L."/>
            <person name="Arachchi H.M."/>
            <person name="Berlin A."/>
            <person name="Chapman S.B."/>
            <person name="Goldberg J."/>
            <person name="Griggs A."/>
            <person name="Gujja S."/>
            <person name="Hansen M."/>
            <person name="Howarth C."/>
            <person name="Imamovic A."/>
            <person name="Larimer J."/>
            <person name="McCowen C."/>
            <person name="Montmayeur A."/>
            <person name="Murphy C."/>
            <person name="Neiman D."/>
            <person name="Pearson M."/>
            <person name="Priest M."/>
            <person name="Roberts A."/>
            <person name="Saif S."/>
            <person name="Shea T."/>
            <person name="Sisk P."/>
            <person name="Sykes S."/>
            <person name="Wortman J."/>
            <person name="Nusbaum C."/>
            <person name="Birren B."/>
        </authorList>
    </citation>
    <scope>NUCLEOTIDE SEQUENCE [LARGE SCALE GENOMIC DNA]</scope>
    <source>
        <strain evidence="1 2">MC67</strain>
    </source>
</reference>
<accession>J8B809</accession>
<comment type="caution">
    <text evidence="1">The sequence shown here is derived from an EMBL/GenBank/DDBJ whole genome shotgun (WGS) entry which is preliminary data.</text>
</comment>
<evidence type="ECO:0008006" key="3">
    <source>
        <dbReference type="Google" id="ProtNLM"/>
    </source>
</evidence>
<dbReference type="AlphaFoldDB" id="J8B809"/>
<proteinExistence type="predicted"/>
<sequence length="56" mass="6520">MIQTSVLTSSVPAILEDDMNRELSNLREKEIIDIKLSNAYDGQRLIYTALIIYREY</sequence>
<dbReference type="EMBL" id="AHEN01000068">
    <property type="protein sequence ID" value="EJQ90048.1"/>
    <property type="molecule type" value="Genomic_DNA"/>
</dbReference>
<dbReference type="RefSeq" id="WP_002162409.1">
    <property type="nucleotide sequence ID" value="NZ_JH792117.1"/>
</dbReference>
<dbReference type="PATRIC" id="fig|1053219.3.peg.5864"/>
<protein>
    <recommendedName>
        <fullName evidence="3">Sporulation protein Cse60</fullName>
    </recommendedName>
</protein>
<dbReference type="HOGENOM" id="CLU_3004227_0_0_9"/>
<gene>
    <name evidence="1" type="ORF">II3_05733</name>
</gene>